<accession>A0A1B0AWC9</accession>
<sequence length="63" mass="6396">MAYSGNGANSSLVTAAIVPNENVVATAKERAATGEFNTAGNCKAVNMPADIKAAKAIPGNYLR</sequence>
<protein>
    <submittedName>
        <fullName evidence="1">Uncharacterized protein</fullName>
    </submittedName>
</protein>
<organism evidence="1 2">
    <name type="scientific">Glossina palpalis gambiensis</name>
    <dbReference type="NCBI Taxonomy" id="67801"/>
    <lineage>
        <taxon>Eukaryota</taxon>
        <taxon>Metazoa</taxon>
        <taxon>Ecdysozoa</taxon>
        <taxon>Arthropoda</taxon>
        <taxon>Hexapoda</taxon>
        <taxon>Insecta</taxon>
        <taxon>Pterygota</taxon>
        <taxon>Neoptera</taxon>
        <taxon>Endopterygota</taxon>
        <taxon>Diptera</taxon>
        <taxon>Brachycera</taxon>
        <taxon>Muscomorpha</taxon>
        <taxon>Hippoboscoidea</taxon>
        <taxon>Glossinidae</taxon>
        <taxon>Glossina</taxon>
    </lineage>
</organism>
<dbReference type="EnsemblMetazoa" id="GPPI010943-RA">
    <property type="protein sequence ID" value="GPPI010943-PA"/>
    <property type="gene ID" value="GPPI010943"/>
</dbReference>
<dbReference type="EMBL" id="JXJN01004648">
    <property type="status" value="NOT_ANNOTATED_CDS"/>
    <property type="molecule type" value="Genomic_DNA"/>
</dbReference>
<keyword evidence="2" id="KW-1185">Reference proteome</keyword>
<name>A0A1B0AWC9_9MUSC</name>
<dbReference type="VEuPathDB" id="VectorBase:GPPI010943"/>
<evidence type="ECO:0000313" key="1">
    <source>
        <dbReference type="EnsemblMetazoa" id="GPPI010943-PA"/>
    </source>
</evidence>
<dbReference type="Proteomes" id="UP000092460">
    <property type="component" value="Unassembled WGS sequence"/>
</dbReference>
<evidence type="ECO:0000313" key="2">
    <source>
        <dbReference type="Proteomes" id="UP000092460"/>
    </source>
</evidence>
<proteinExistence type="predicted"/>
<reference evidence="1" key="2">
    <citation type="submission" date="2020-05" db="UniProtKB">
        <authorList>
            <consortium name="EnsemblMetazoa"/>
        </authorList>
    </citation>
    <scope>IDENTIFICATION</scope>
    <source>
        <strain evidence="1">IAEA</strain>
    </source>
</reference>
<reference evidence="2" key="1">
    <citation type="submission" date="2015-01" db="EMBL/GenBank/DDBJ databases">
        <authorList>
            <person name="Aksoy S."/>
            <person name="Warren W."/>
            <person name="Wilson R.K."/>
        </authorList>
    </citation>
    <scope>NUCLEOTIDE SEQUENCE [LARGE SCALE GENOMIC DNA]</scope>
    <source>
        <strain evidence="2">IAEA</strain>
    </source>
</reference>
<dbReference type="AlphaFoldDB" id="A0A1B0AWC9"/>